<evidence type="ECO:0000313" key="2">
    <source>
        <dbReference type="Proteomes" id="UP001303285"/>
    </source>
</evidence>
<dbReference type="RefSeq" id="WP_213801369.1">
    <property type="nucleotide sequence ID" value="NZ_JAYGHK010000064.1"/>
</dbReference>
<protein>
    <submittedName>
        <fullName evidence="1">Uncharacterized protein</fullName>
    </submittedName>
</protein>
<evidence type="ECO:0000313" key="1">
    <source>
        <dbReference type="EMBL" id="MEA5609843.1"/>
    </source>
</evidence>
<organism evidence="1 2">
    <name type="scientific">Nodularia spumigena UHCC 0060</name>
    <dbReference type="NCBI Taxonomy" id="3110300"/>
    <lineage>
        <taxon>Bacteria</taxon>
        <taxon>Bacillati</taxon>
        <taxon>Cyanobacteriota</taxon>
        <taxon>Cyanophyceae</taxon>
        <taxon>Nostocales</taxon>
        <taxon>Nodulariaceae</taxon>
        <taxon>Nodularia</taxon>
    </lineage>
</organism>
<sequence>MTHQVDSENNLSGASIFSKLEQCVKDGRKGECSLSPEEKAILFQVRQNLERGYTYETPFIWKHLVVNTNWLSLCFPRTIVVTLEYYKTLPPTVNY</sequence>
<dbReference type="EMBL" id="JAYGHK010000064">
    <property type="protein sequence ID" value="MEA5609843.1"/>
    <property type="molecule type" value="Genomic_DNA"/>
</dbReference>
<proteinExistence type="predicted"/>
<comment type="caution">
    <text evidence="1">The sequence shown here is derived from an EMBL/GenBank/DDBJ whole genome shotgun (WGS) entry which is preliminary data.</text>
</comment>
<name>A0ABU5UVG6_NODSP</name>
<dbReference type="Proteomes" id="UP001303285">
    <property type="component" value="Unassembled WGS sequence"/>
</dbReference>
<gene>
    <name evidence="1" type="ORF">VB695_17520</name>
</gene>
<reference evidence="1 2" key="1">
    <citation type="submission" date="2023-12" db="EMBL/GenBank/DDBJ databases">
        <title>Baltic Sea Cyanobacteria.</title>
        <authorList>
            <person name="Delbaje E."/>
            <person name="Fewer D.P."/>
            <person name="Shishido T.K."/>
        </authorList>
    </citation>
    <scope>NUCLEOTIDE SEQUENCE [LARGE SCALE GENOMIC DNA]</scope>
    <source>
        <strain evidence="1 2">UHCC 0060</strain>
    </source>
</reference>
<accession>A0ABU5UVG6</accession>
<keyword evidence="2" id="KW-1185">Reference proteome</keyword>